<keyword evidence="12" id="KW-1185">Reference proteome</keyword>
<dbReference type="SMART" id="SM00338">
    <property type="entry name" value="BRLZ"/>
    <property type="match status" value="1"/>
</dbReference>
<dbReference type="PANTHER" id="PTHR40621">
    <property type="entry name" value="TRANSCRIPTION FACTOR KAPC-RELATED"/>
    <property type="match status" value="1"/>
</dbReference>
<keyword evidence="6" id="KW-0804">Transcription</keyword>
<evidence type="ECO:0000256" key="9">
    <source>
        <dbReference type="SAM" id="MobiDB-lite"/>
    </source>
</evidence>
<evidence type="ECO:0000256" key="5">
    <source>
        <dbReference type="ARBA" id="ARBA00023125"/>
    </source>
</evidence>
<name>A0A9P8LEG5_9PEZI</name>
<proteinExistence type="inferred from homology"/>
<dbReference type="GO" id="GO:0001228">
    <property type="term" value="F:DNA-binding transcription activator activity, RNA polymerase II-specific"/>
    <property type="evidence" value="ECO:0007669"/>
    <property type="project" value="TreeGrafter"/>
</dbReference>
<organism evidence="11 12">
    <name type="scientific">Trichoglossum hirsutum</name>
    <dbReference type="NCBI Taxonomy" id="265104"/>
    <lineage>
        <taxon>Eukaryota</taxon>
        <taxon>Fungi</taxon>
        <taxon>Dikarya</taxon>
        <taxon>Ascomycota</taxon>
        <taxon>Pezizomycotina</taxon>
        <taxon>Geoglossomycetes</taxon>
        <taxon>Geoglossales</taxon>
        <taxon>Geoglossaceae</taxon>
        <taxon>Trichoglossum</taxon>
    </lineage>
</organism>
<dbReference type="PANTHER" id="PTHR40621:SF11">
    <property type="entry name" value="TRANSCRIPTION FACTOR KAPC-RELATED"/>
    <property type="match status" value="1"/>
</dbReference>
<dbReference type="EMBL" id="JAGHQM010000343">
    <property type="protein sequence ID" value="KAH0562473.1"/>
    <property type="molecule type" value="Genomic_DNA"/>
</dbReference>
<evidence type="ECO:0000256" key="3">
    <source>
        <dbReference type="ARBA" id="ARBA00007163"/>
    </source>
</evidence>
<dbReference type="InterPro" id="IPR050936">
    <property type="entry name" value="AP-1-like"/>
</dbReference>
<keyword evidence="7" id="KW-0539">Nucleus</keyword>
<comment type="caution">
    <text evidence="11">The sequence shown here is derived from an EMBL/GenBank/DDBJ whole genome shotgun (WGS) entry which is preliminary data.</text>
</comment>
<dbReference type="InterPro" id="IPR046347">
    <property type="entry name" value="bZIP_sf"/>
</dbReference>
<comment type="function">
    <text evidence="1">Putative transcription factor.</text>
</comment>
<keyword evidence="5" id="KW-0238">DNA-binding</keyword>
<dbReference type="Pfam" id="PF00170">
    <property type="entry name" value="bZIP_1"/>
    <property type="match status" value="1"/>
</dbReference>
<evidence type="ECO:0000256" key="6">
    <source>
        <dbReference type="ARBA" id="ARBA00023163"/>
    </source>
</evidence>
<evidence type="ECO:0000256" key="1">
    <source>
        <dbReference type="ARBA" id="ARBA00004049"/>
    </source>
</evidence>
<evidence type="ECO:0000256" key="2">
    <source>
        <dbReference type="ARBA" id="ARBA00004123"/>
    </source>
</evidence>
<dbReference type="AlphaFoldDB" id="A0A9P8LEG5"/>
<dbReference type="CDD" id="cd14688">
    <property type="entry name" value="bZIP_YAP"/>
    <property type="match status" value="1"/>
</dbReference>
<evidence type="ECO:0000256" key="4">
    <source>
        <dbReference type="ARBA" id="ARBA00023015"/>
    </source>
</evidence>
<comment type="similarity">
    <text evidence="3">Belongs to the bZIP family.</text>
</comment>
<dbReference type="Proteomes" id="UP000750711">
    <property type="component" value="Unassembled WGS sequence"/>
</dbReference>
<comment type="subcellular location">
    <subcellularLocation>
        <location evidence="2">Nucleus</location>
    </subcellularLocation>
</comment>
<evidence type="ECO:0000313" key="11">
    <source>
        <dbReference type="EMBL" id="KAH0562473.1"/>
    </source>
</evidence>
<gene>
    <name evidence="11" type="ORF">GP486_002830</name>
</gene>
<evidence type="ECO:0000256" key="7">
    <source>
        <dbReference type="ARBA" id="ARBA00023242"/>
    </source>
</evidence>
<feature type="compositionally biased region" description="Basic and acidic residues" evidence="9">
    <location>
        <begin position="121"/>
        <end position="130"/>
    </location>
</feature>
<protein>
    <recommendedName>
        <fullName evidence="8">Putative transcription factor kapC</fullName>
    </recommendedName>
</protein>
<dbReference type="PROSITE" id="PS00036">
    <property type="entry name" value="BZIP_BASIC"/>
    <property type="match status" value="1"/>
</dbReference>
<evidence type="ECO:0000256" key="8">
    <source>
        <dbReference type="ARBA" id="ARBA00044067"/>
    </source>
</evidence>
<dbReference type="PROSITE" id="PS50217">
    <property type="entry name" value="BZIP"/>
    <property type="match status" value="1"/>
</dbReference>
<dbReference type="Gene3D" id="1.20.5.170">
    <property type="match status" value="1"/>
</dbReference>
<accession>A0A9P8LEG5</accession>
<sequence length="220" mass="24912">MNQYQSPPPQPFQYTVYPFDSVNVYDSLSDESNAGSPQAYEQMLPGLSVLDYPIYSYSSPTTGFVVQSPSISHSTDNEIDGGQVLEDGSRRRRRLPSPKDKDALSQIHSRRRAQNRASQRAFRDRKEKHVKDLERRYEELEGKHKALQQSYSDLSVSQEALTRELDLMRRTSSSSGGSISEGQDFERISLDGSLLYSGPAFYFDTDLLDTHKEMSPGQVD</sequence>
<feature type="domain" description="BZIP" evidence="10">
    <location>
        <begin position="110"/>
        <end position="168"/>
    </location>
</feature>
<keyword evidence="4" id="KW-0805">Transcription regulation</keyword>
<evidence type="ECO:0000259" key="10">
    <source>
        <dbReference type="PROSITE" id="PS50217"/>
    </source>
</evidence>
<feature type="region of interest" description="Disordered" evidence="9">
    <location>
        <begin position="68"/>
        <end position="130"/>
    </location>
</feature>
<evidence type="ECO:0000313" key="12">
    <source>
        <dbReference type="Proteomes" id="UP000750711"/>
    </source>
</evidence>
<feature type="non-terminal residue" evidence="11">
    <location>
        <position position="1"/>
    </location>
</feature>
<reference evidence="11" key="1">
    <citation type="submission" date="2021-03" db="EMBL/GenBank/DDBJ databases">
        <title>Comparative genomics and phylogenomic investigation of the class Geoglossomycetes provide insights into ecological specialization and systematics.</title>
        <authorList>
            <person name="Melie T."/>
            <person name="Pirro S."/>
            <person name="Miller A.N."/>
            <person name="Quandt A."/>
        </authorList>
    </citation>
    <scope>NUCLEOTIDE SEQUENCE</scope>
    <source>
        <strain evidence="11">CAQ_001_2017</strain>
    </source>
</reference>
<dbReference type="SUPFAM" id="SSF57959">
    <property type="entry name" value="Leucine zipper domain"/>
    <property type="match status" value="1"/>
</dbReference>
<dbReference type="GO" id="GO:0090575">
    <property type="term" value="C:RNA polymerase II transcription regulator complex"/>
    <property type="evidence" value="ECO:0007669"/>
    <property type="project" value="TreeGrafter"/>
</dbReference>
<dbReference type="InterPro" id="IPR004827">
    <property type="entry name" value="bZIP"/>
</dbReference>
<dbReference type="GO" id="GO:0000976">
    <property type="term" value="F:transcription cis-regulatory region binding"/>
    <property type="evidence" value="ECO:0007669"/>
    <property type="project" value="InterPro"/>
</dbReference>